<dbReference type="AlphaFoldDB" id="A0A0D1LA22"/>
<dbReference type="STRING" id="280871.TL10_07080"/>
<dbReference type="SUPFAM" id="SSF47413">
    <property type="entry name" value="lambda repressor-like DNA-binding domains"/>
    <property type="match status" value="1"/>
</dbReference>
<dbReference type="EMBL" id="JXST01000007">
    <property type="protein sequence ID" value="KIU17675.1"/>
    <property type="molecule type" value="Genomic_DNA"/>
</dbReference>
<keyword evidence="2" id="KW-1185">Reference proteome</keyword>
<dbReference type="RefSeq" id="WP_043985081.1">
    <property type="nucleotide sequence ID" value="NZ_JXST01000007.1"/>
</dbReference>
<organism evidence="1 2">
    <name type="scientific">Mycolicibacterium llatzerense</name>
    <dbReference type="NCBI Taxonomy" id="280871"/>
    <lineage>
        <taxon>Bacteria</taxon>
        <taxon>Bacillati</taxon>
        <taxon>Actinomycetota</taxon>
        <taxon>Actinomycetes</taxon>
        <taxon>Mycobacteriales</taxon>
        <taxon>Mycobacteriaceae</taxon>
        <taxon>Mycolicibacterium</taxon>
    </lineage>
</organism>
<comment type="caution">
    <text evidence="1">The sequence shown here is derived from an EMBL/GenBank/DDBJ whole genome shotgun (WGS) entry which is preliminary data.</text>
</comment>
<name>A0A0D1LA22_9MYCO</name>
<sequence length="91" mass="9884">MSDHHDIARRVGQSIPAGMSHEFIAARIGVTTEDFGILLTGQRPLSAVEIALLGDVLGVGDYWLITGRQDPYRIVHAGRPPASDMGPCDMW</sequence>
<evidence type="ECO:0000313" key="1">
    <source>
        <dbReference type="EMBL" id="KIU17675.1"/>
    </source>
</evidence>
<dbReference type="GO" id="GO:0003677">
    <property type="term" value="F:DNA binding"/>
    <property type="evidence" value="ECO:0007669"/>
    <property type="project" value="InterPro"/>
</dbReference>
<gene>
    <name evidence="1" type="ORF">TL10_07080</name>
</gene>
<accession>A0A0D1LA22</accession>
<dbReference type="OrthoDB" id="9794834at2"/>
<dbReference type="InterPro" id="IPR010982">
    <property type="entry name" value="Lambda_DNA-bd_dom_sf"/>
</dbReference>
<evidence type="ECO:0008006" key="3">
    <source>
        <dbReference type="Google" id="ProtNLM"/>
    </source>
</evidence>
<reference evidence="1 2" key="1">
    <citation type="submission" date="2015-01" db="EMBL/GenBank/DDBJ databases">
        <title>Genome sequence of Mycobacterium llatzerense and Mycobacterium immunogenum recovered from brain abscess.</title>
        <authorList>
            <person name="Greninger A.L."/>
            <person name="Langelier C."/>
            <person name="Cunningham G."/>
            <person name="Chiu C.Y."/>
            <person name="Miller S."/>
        </authorList>
    </citation>
    <scope>NUCLEOTIDE SEQUENCE [LARGE SCALE GENOMIC DNA]</scope>
    <source>
        <strain evidence="1 2">CLUC14</strain>
    </source>
</reference>
<dbReference type="PATRIC" id="fig|280871.6.peg.1463"/>
<proteinExistence type="predicted"/>
<protein>
    <recommendedName>
        <fullName evidence="3">HTH cro/C1-type domain-containing protein</fullName>
    </recommendedName>
</protein>
<dbReference type="Proteomes" id="UP000032221">
    <property type="component" value="Unassembled WGS sequence"/>
</dbReference>
<evidence type="ECO:0000313" key="2">
    <source>
        <dbReference type="Proteomes" id="UP000032221"/>
    </source>
</evidence>